<dbReference type="AlphaFoldDB" id="A0A6A5ZNA2"/>
<name>A0A6A5ZNA2_9PLEO</name>
<dbReference type="InterPro" id="IPR032805">
    <property type="entry name" value="Wax_synthase_dom"/>
</dbReference>
<sequence>MTHKVLQLPPGALAKYTKLFLALFISGYMHAFAETATGLSLQQSGAVRFFCTQAVGIMIEDIAKEVFMDRCLKRGHTSAIFRRVLGYVWVGCFLAWSTPAWLYPDAVKGPKTPFLPFSFVKLELQ</sequence>
<keyword evidence="3 5" id="KW-1133">Transmembrane helix</keyword>
<comment type="subcellular location">
    <subcellularLocation>
        <location evidence="1">Membrane</location>
        <topology evidence="1">Multi-pass membrane protein</topology>
    </subcellularLocation>
</comment>
<dbReference type="EMBL" id="ML977314">
    <property type="protein sequence ID" value="KAF2120337.1"/>
    <property type="molecule type" value="Genomic_DNA"/>
</dbReference>
<protein>
    <recommendedName>
        <fullName evidence="6">Wax synthase domain-containing protein</fullName>
    </recommendedName>
</protein>
<proteinExistence type="predicted"/>
<reference evidence="7" key="1">
    <citation type="journal article" date="2020" name="Stud. Mycol.">
        <title>101 Dothideomycetes genomes: a test case for predicting lifestyles and emergence of pathogens.</title>
        <authorList>
            <person name="Haridas S."/>
            <person name="Albert R."/>
            <person name="Binder M."/>
            <person name="Bloem J."/>
            <person name="Labutti K."/>
            <person name="Salamov A."/>
            <person name="Andreopoulos B."/>
            <person name="Baker S."/>
            <person name="Barry K."/>
            <person name="Bills G."/>
            <person name="Bluhm B."/>
            <person name="Cannon C."/>
            <person name="Castanera R."/>
            <person name="Culley D."/>
            <person name="Daum C."/>
            <person name="Ezra D."/>
            <person name="Gonzalez J."/>
            <person name="Henrissat B."/>
            <person name="Kuo A."/>
            <person name="Liang C."/>
            <person name="Lipzen A."/>
            <person name="Lutzoni F."/>
            <person name="Magnuson J."/>
            <person name="Mondo S."/>
            <person name="Nolan M."/>
            <person name="Ohm R."/>
            <person name="Pangilinan J."/>
            <person name="Park H.-J."/>
            <person name="Ramirez L."/>
            <person name="Alfaro M."/>
            <person name="Sun H."/>
            <person name="Tritt A."/>
            <person name="Yoshinaga Y."/>
            <person name="Zwiers L.-H."/>
            <person name="Turgeon B."/>
            <person name="Goodwin S."/>
            <person name="Spatafora J."/>
            <person name="Crous P."/>
            <person name="Grigoriev I."/>
        </authorList>
    </citation>
    <scope>NUCLEOTIDE SEQUENCE</scope>
    <source>
        <strain evidence="7">CBS 627.86</strain>
    </source>
</reference>
<evidence type="ECO:0000256" key="4">
    <source>
        <dbReference type="ARBA" id="ARBA00023136"/>
    </source>
</evidence>
<organism evidence="7 8">
    <name type="scientific">Lophiotrema nucula</name>
    <dbReference type="NCBI Taxonomy" id="690887"/>
    <lineage>
        <taxon>Eukaryota</taxon>
        <taxon>Fungi</taxon>
        <taxon>Dikarya</taxon>
        <taxon>Ascomycota</taxon>
        <taxon>Pezizomycotina</taxon>
        <taxon>Dothideomycetes</taxon>
        <taxon>Pleosporomycetidae</taxon>
        <taxon>Pleosporales</taxon>
        <taxon>Lophiotremataceae</taxon>
        <taxon>Lophiotrema</taxon>
    </lineage>
</organism>
<keyword evidence="4 5" id="KW-0472">Membrane</keyword>
<gene>
    <name evidence="7" type="ORF">BDV96DRAFT_683800</name>
</gene>
<dbReference type="Proteomes" id="UP000799770">
    <property type="component" value="Unassembled WGS sequence"/>
</dbReference>
<feature type="transmembrane region" description="Helical" evidence="5">
    <location>
        <begin position="84"/>
        <end position="103"/>
    </location>
</feature>
<evidence type="ECO:0000313" key="8">
    <source>
        <dbReference type="Proteomes" id="UP000799770"/>
    </source>
</evidence>
<keyword evidence="2 5" id="KW-0812">Transmembrane</keyword>
<dbReference type="Pfam" id="PF13813">
    <property type="entry name" value="MBOAT_2"/>
    <property type="match status" value="1"/>
</dbReference>
<keyword evidence="8" id="KW-1185">Reference proteome</keyword>
<evidence type="ECO:0000256" key="3">
    <source>
        <dbReference type="ARBA" id="ARBA00022989"/>
    </source>
</evidence>
<dbReference type="OrthoDB" id="1077582at2759"/>
<evidence type="ECO:0000256" key="2">
    <source>
        <dbReference type="ARBA" id="ARBA00022692"/>
    </source>
</evidence>
<evidence type="ECO:0000259" key="6">
    <source>
        <dbReference type="Pfam" id="PF13813"/>
    </source>
</evidence>
<feature type="domain" description="Wax synthase" evidence="6">
    <location>
        <begin position="3"/>
        <end position="51"/>
    </location>
</feature>
<feature type="transmembrane region" description="Helical" evidence="5">
    <location>
        <begin position="12"/>
        <end position="33"/>
    </location>
</feature>
<evidence type="ECO:0000256" key="1">
    <source>
        <dbReference type="ARBA" id="ARBA00004141"/>
    </source>
</evidence>
<dbReference type="GO" id="GO:0016020">
    <property type="term" value="C:membrane"/>
    <property type="evidence" value="ECO:0007669"/>
    <property type="project" value="UniProtKB-SubCell"/>
</dbReference>
<evidence type="ECO:0000256" key="5">
    <source>
        <dbReference type="SAM" id="Phobius"/>
    </source>
</evidence>
<accession>A0A6A5ZNA2</accession>
<evidence type="ECO:0000313" key="7">
    <source>
        <dbReference type="EMBL" id="KAF2120337.1"/>
    </source>
</evidence>